<feature type="transmembrane region" description="Helical" evidence="1">
    <location>
        <begin position="36"/>
        <end position="56"/>
    </location>
</feature>
<organism evidence="2 3">
    <name type="scientific">Schizopora paradoxa</name>
    <dbReference type="NCBI Taxonomy" id="27342"/>
    <lineage>
        <taxon>Eukaryota</taxon>
        <taxon>Fungi</taxon>
        <taxon>Dikarya</taxon>
        <taxon>Basidiomycota</taxon>
        <taxon>Agaricomycotina</taxon>
        <taxon>Agaricomycetes</taxon>
        <taxon>Hymenochaetales</taxon>
        <taxon>Schizoporaceae</taxon>
        <taxon>Schizopora</taxon>
    </lineage>
</organism>
<evidence type="ECO:0000313" key="3">
    <source>
        <dbReference type="Proteomes" id="UP000053477"/>
    </source>
</evidence>
<keyword evidence="3" id="KW-1185">Reference proteome</keyword>
<name>A0A0H2RI40_9AGAM</name>
<proteinExistence type="predicted"/>
<dbReference type="EMBL" id="KQ086003">
    <property type="protein sequence ID" value="KLO11307.1"/>
    <property type="molecule type" value="Genomic_DNA"/>
</dbReference>
<sequence>MGFNGGLLGVKVKRTPARCANIFDSDSEAERVDSPFKAVIAAPLLLLLCCLAALLARAYTQAYALRVSCETRRRKQTFRRDVSIHHSMINIIFPFPSFPLLPWHLAGNIGDVSAYLLPSIFPRDLRSSPGWGRADLSRCKRVRGKFQITHAAAKTGGFAFPSFFEVLHDRGTRSF</sequence>
<reference evidence="2 3" key="1">
    <citation type="submission" date="2015-04" db="EMBL/GenBank/DDBJ databases">
        <title>Complete genome sequence of Schizopora paradoxa KUC8140, a cosmopolitan wood degrader in East Asia.</title>
        <authorList>
            <consortium name="DOE Joint Genome Institute"/>
            <person name="Min B."/>
            <person name="Park H."/>
            <person name="Jang Y."/>
            <person name="Kim J.-J."/>
            <person name="Kim K.H."/>
            <person name="Pangilinan J."/>
            <person name="Lipzen A."/>
            <person name="Riley R."/>
            <person name="Grigoriev I.V."/>
            <person name="Spatafora J.W."/>
            <person name="Choi I.-G."/>
        </authorList>
    </citation>
    <scope>NUCLEOTIDE SEQUENCE [LARGE SCALE GENOMIC DNA]</scope>
    <source>
        <strain evidence="2 3">KUC8140</strain>
    </source>
</reference>
<accession>A0A0H2RI40</accession>
<evidence type="ECO:0000256" key="1">
    <source>
        <dbReference type="SAM" id="Phobius"/>
    </source>
</evidence>
<protein>
    <submittedName>
        <fullName evidence="2">Uncharacterized protein</fullName>
    </submittedName>
</protein>
<keyword evidence="1" id="KW-0472">Membrane</keyword>
<dbReference type="AlphaFoldDB" id="A0A0H2RI40"/>
<keyword evidence="1" id="KW-0812">Transmembrane</keyword>
<dbReference type="Proteomes" id="UP000053477">
    <property type="component" value="Unassembled WGS sequence"/>
</dbReference>
<gene>
    <name evidence="2" type="ORF">SCHPADRAFT_476230</name>
</gene>
<keyword evidence="1" id="KW-1133">Transmembrane helix</keyword>
<dbReference type="InParanoid" id="A0A0H2RI40"/>
<evidence type="ECO:0000313" key="2">
    <source>
        <dbReference type="EMBL" id="KLO11307.1"/>
    </source>
</evidence>